<dbReference type="OrthoDB" id="9808984at2"/>
<dbReference type="Proteomes" id="UP000006265">
    <property type="component" value="Unassembled WGS sequence"/>
</dbReference>
<dbReference type="PATRIC" id="fig|1122247.3.peg.545"/>
<proteinExistence type="inferred from homology"/>
<evidence type="ECO:0000256" key="12">
    <source>
        <dbReference type="ARBA" id="ARBA00049955"/>
    </source>
</evidence>
<dbReference type="eggNOG" id="COG0280">
    <property type="taxonomic scope" value="Bacteria"/>
</dbReference>
<evidence type="ECO:0000256" key="9">
    <source>
        <dbReference type="ARBA" id="ARBA00022679"/>
    </source>
</evidence>
<dbReference type="PIRSF" id="PIRSF006107">
    <property type="entry name" value="PhpActrans_proteobac"/>
    <property type="match status" value="1"/>
</dbReference>
<dbReference type="NCBIfam" id="NF007233">
    <property type="entry name" value="PRK09653.1"/>
    <property type="match status" value="1"/>
</dbReference>
<comment type="catalytic activity">
    <reaction evidence="1 13">
        <text>acetyl-CoA + phosphate = acetyl phosphate + CoA</text>
        <dbReference type="Rhea" id="RHEA:19521"/>
        <dbReference type="ChEBI" id="CHEBI:22191"/>
        <dbReference type="ChEBI" id="CHEBI:43474"/>
        <dbReference type="ChEBI" id="CHEBI:57287"/>
        <dbReference type="ChEBI" id="CHEBI:57288"/>
        <dbReference type="EC" id="2.3.1.8"/>
    </reaction>
</comment>
<dbReference type="RefSeq" id="WP_005624345.1">
    <property type="nucleotide sequence ID" value="NZ_AMRA01000015.1"/>
</dbReference>
<dbReference type="PANTHER" id="PTHR43356">
    <property type="entry name" value="PHOSPHATE ACETYLTRANSFERASE"/>
    <property type="match status" value="1"/>
</dbReference>
<evidence type="ECO:0000256" key="11">
    <source>
        <dbReference type="ARBA" id="ARBA00031108"/>
    </source>
</evidence>
<dbReference type="InterPro" id="IPR016475">
    <property type="entry name" value="P-Actrans_bac"/>
</dbReference>
<dbReference type="eggNOG" id="COG0857">
    <property type="taxonomic scope" value="Bacteria"/>
</dbReference>
<dbReference type="InterPro" id="IPR002505">
    <property type="entry name" value="PTA_PTB"/>
</dbReference>
<dbReference type="InterPro" id="IPR010766">
    <property type="entry name" value="DRTGG"/>
</dbReference>
<dbReference type="STRING" id="1122247.GCA_000379865_02013"/>
<keyword evidence="15" id="KW-1185">Reference proteome</keyword>
<sequence length="699" mass="74530">MVDADNSTPAGGISGIYIASPEGDTGKSTVALGILNRLVATVPRVGVFRPVTRLGEARDYILELLLAKASAELDYEDCVGVSYQQLHEDPDGAIAEIVDRYHRVAERCDRVLVVGSDYTDVATPSELSTNARIAANLGVPVVLTVKAKNRTPEQVAELVEICLGELAAQHAHTAAVVANRCDPDRLREVAAALEPLAPKCYTLPEEPLLVAPSVAELQQAVEGTLISGDPALLSREAMDLMVAGMTAERVLERLSEGVAVIAAADRSDVVLALASAHAAEGFPSLSCMILNGGLELHPAIAALVTGLRLRLPIITTRFRTFETASRVASARGRVTAESVRKIDTALELMETHVDIDDLLAQLAIPFPEVVTPQMFTYRLLEQARADRRRIVLPEGDDDRILTAASRLLHRGVADLTILGDESAVRGRAAELGLDISAATVLDPQTSELCDRFAEQYARLRAHKGVTLEQAREIIQDVSYFGTMLVYNDMVDGMVSGAKHTTAHTVRPAFEIIRTQDGVSTVSSIFLMCLADRVLAYGDCAIVPDPTAEQLADIAISSARTAAKFGIEPRVAMLSYSTGTSGSGADVDKVRTATELVRQREPDLPVEGPIQYDAAVDPTVAAAKMPDSPVAGRATVLIFPDLNTGNNTYKAVQRSAGAIAIGPVLQGLRKPVNDLSRGALVEDIVNTVAITAIQAQDGPR</sequence>
<dbReference type="Pfam" id="PF01515">
    <property type="entry name" value="PTA_PTB"/>
    <property type="match status" value="1"/>
</dbReference>
<dbReference type="GO" id="GO:0006085">
    <property type="term" value="P:acetyl-CoA biosynthetic process"/>
    <property type="evidence" value="ECO:0007669"/>
    <property type="project" value="UniProtKB-UniPathway"/>
</dbReference>
<dbReference type="InterPro" id="IPR027417">
    <property type="entry name" value="P-loop_NTPase"/>
</dbReference>
<dbReference type="CDD" id="cd03109">
    <property type="entry name" value="DTBS"/>
    <property type="match status" value="1"/>
</dbReference>
<evidence type="ECO:0000313" key="14">
    <source>
        <dbReference type="EMBL" id="EKF25456.1"/>
    </source>
</evidence>
<comment type="caution">
    <text evidence="14">The sequence shown here is derived from an EMBL/GenBank/DDBJ whole genome shotgun (WGS) entry which is preliminary data.</text>
</comment>
<dbReference type="NCBIfam" id="TIGR00651">
    <property type="entry name" value="pta"/>
    <property type="match status" value="1"/>
</dbReference>
<evidence type="ECO:0000256" key="5">
    <source>
        <dbReference type="ARBA" id="ARBA00009786"/>
    </source>
</evidence>
<organism evidence="14 15">
    <name type="scientific">Mycolicibacterium hassiacum (strain DSM 44199 / CIP 105218 / JCM 12690 / 3849)</name>
    <name type="common">Mycobacterium hassiacum</name>
    <dbReference type="NCBI Taxonomy" id="1122247"/>
    <lineage>
        <taxon>Bacteria</taxon>
        <taxon>Bacillati</taxon>
        <taxon>Actinomycetota</taxon>
        <taxon>Actinomycetes</taxon>
        <taxon>Mycobacteriales</taxon>
        <taxon>Mycobacteriaceae</taxon>
        <taxon>Mycolicibacterium</taxon>
    </lineage>
</organism>
<dbReference type="AlphaFoldDB" id="K5BI00"/>
<name>K5BI00_MYCHD</name>
<dbReference type="GO" id="GO:0005737">
    <property type="term" value="C:cytoplasm"/>
    <property type="evidence" value="ECO:0007669"/>
    <property type="project" value="UniProtKB-SubCell"/>
</dbReference>
<dbReference type="Pfam" id="PF13500">
    <property type="entry name" value="AAA_26"/>
    <property type="match status" value="1"/>
</dbReference>
<evidence type="ECO:0000256" key="3">
    <source>
        <dbReference type="ARBA" id="ARBA00004989"/>
    </source>
</evidence>
<gene>
    <name evidence="14" type="primary">pta</name>
    <name evidence="14" type="ORF">C731_0569</name>
</gene>
<dbReference type="Gene3D" id="3.40.50.10950">
    <property type="match status" value="1"/>
</dbReference>
<evidence type="ECO:0000256" key="7">
    <source>
        <dbReference type="ARBA" id="ARBA00021528"/>
    </source>
</evidence>
<dbReference type="SUPFAM" id="SSF75138">
    <property type="entry name" value="HprK N-terminal domain-like"/>
    <property type="match status" value="1"/>
</dbReference>
<evidence type="ECO:0000256" key="8">
    <source>
        <dbReference type="ARBA" id="ARBA00022490"/>
    </source>
</evidence>
<evidence type="ECO:0000256" key="1">
    <source>
        <dbReference type="ARBA" id="ARBA00000705"/>
    </source>
</evidence>
<dbReference type="NCBIfam" id="NF004167">
    <property type="entry name" value="PRK05632.1"/>
    <property type="match status" value="1"/>
</dbReference>
<dbReference type="UniPathway" id="UPA00340">
    <property type="reaction ID" value="UER00459"/>
</dbReference>
<dbReference type="Gene3D" id="3.40.1390.20">
    <property type="entry name" value="HprK N-terminal domain-like"/>
    <property type="match status" value="1"/>
</dbReference>
<keyword evidence="10 13" id="KW-0012">Acyltransferase</keyword>
<dbReference type="Gene3D" id="3.40.50.300">
    <property type="entry name" value="P-loop containing nucleotide triphosphate hydrolases"/>
    <property type="match status" value="1"/>
</dbReference>
<dbReference type="InterPro" id="IPR042113">
    <property type="entry name" value="P_AcTrfase_dom1"/>
</dbReference>
<evidence type="ECO:0000256" key="10">
    <source>
        <dbReference type="ARBA" id="ARBA00023315"/>
    </source>
</evidence>
<evidence type="ECO:0000256" key="13">
    <source>
        <dbReference type="PIRNR" id="PIRNR006107"/>
    </source>
</evidence>
<dbReference type="PANTHER" id="PTHR43356:SF3">
    <property type="entry name" value="PHOSPHATE ACETYLTRANSFERASE"/>
    <property type="match status" value="1"/>
</dbReference>
<keyword evidence="8 13" id="KW-0963">Cytoplasm</keyword>
<evidence type="ECO:0000313" key="15">
    <source>
        <dbReference type="Proteomes" id="UP000006265"/>
    </source>
</evidence>
<dbReference type="SUPFAM" id="SSF52540">
    <property type="entry name" value="P-loop containing nucleoside triphosphate hydrolases"/>
    <property type="match status" value="1"/>
</dbReference>
<dbReference type="InterPro" id="IPR004614">
    <property type="entry name" value="P_AcTrfase"/>
</dbReference>
<dbReference type="Gene3D" id="3.40.50.10750">
    <property type="entry name" value="Isocitrate/Isopropylmalate dehydrogenase-like"/>
    <property type="match status" value="1"/>
</dbReference>
<comment type="domain">
    <text evidence="13">The N-terminal region seems to be important for proper quaternary structure. The C-terminal region contains the substrate-binding site.</text>
</comment>
<protein>
    <recommendedName>
        <fullName evidence="7 13">Phosphate acetyltransferase</fullName>
        <ecNumber evidence="6 13">2.3.1.8</ecNumber>
    </recommendedName>
    <alternativeName>
        <fullName evidence="11 13">Phosphotransacetylase</fullName>
    </alternativeName>
</protein>
<evidence type="ECO:0000256" key="2">
    <source>
        <dbReference type="ARBA" id="ARBA00004496"/>
    </source>
</evidence>
<accession>K5BI00</accession>
<dbReference type="InterPro" id="IPR028979">
    <property type="entry name" value="Ser_kin/Pase_Hpr-like_N_sf"/>
</dbReference>
<evidence type="ECO:0000256" key="6">
    <source>
        <dbReference type="ARBA" id="ARBA00012707"/>
    </source>
</evidence>
<comment type="similarity">
    <text evidence="4 13">In the C-terminal section; belongs to the phosphate acetyltransferase and butyryltransferase family.</text>
</comment>
<dbReference type="GO" id="GO:0008959">
    <property type="term" value="F:phosphate acetyltransferase activity"/>
    <property type="evidence" value="ECO:0007669"/>
    <property type="project" value="UniProtKB-EC"/>
</dbReference>
<dbReference type="EMBL" id="AMRA01000015">
    <property type="protein sequence ID" value="EKF25456.1"/>
    <property type="molecule type" value="Genomic_DNA"/>
</dbReference>
<dbReference type="FunFam" id="3.40.50.10750:FF:000001">
    <property type="entry name" value="Phosphate acetyltransferase"/>
    <property type="match status" value="1"/>
</dbReference>
<keyword evidence="9 13" id="KW-0808">Transferase</keyword>
<dbReference type="SUPFAM" id="SSF53659">
    <property type="entry name" value="Isocitrate/Isopropylmalate dehydrogenase-like"/>
    <property type="match status" value="1"/>
</dbReference>
<comment type="pathway">
    <text evidence="3 13">Metabolic intermediate biosynthesis; acetyl-CoA biosynthesis; acetyl-CoA from acetate: step 2/2.</text>
</comment>
<comment type="function">
    <text evidence="12 13">Involved in acetate metabolism.</text>
</comment>
<dbReference type="EC" id="2.3.1.8" evidence="6 13"/>
<dbReference type="InterPro" id="IPR042112">
    <property type="entry name" value="P_AcTrfase_dom2"/>
</dbReference>
<reference evidence="14 15" key="1">
    <citation type="journal article" date="2012" name="J. Bacteriol.">
        <title>Genome sequence of Mycobacterium hassiacum DSM 44199, a rare source of heat-stable mycobacterial proteins.</title>
        <authorList>
            <person name="Tiago I."/>
            <person name="Maranha A."/>
            <person name="Mendes V."/>
            <person name="Alarico S."/>
            <person name="Moynihan P.J."/>
            <person name="Clarke A.J."/>
            <person name="Macedo-Ribeiro S."/>
            <person name="Pereira P.J."/>
            <person name="Empadinhas N."/>
        </authorList>
    </citation>
    <scope>NUCLEOTIDE SEQUENCE [LARGE SCALE GENOMIC DNA]</scope>
    <source>
        <strain evidence="15">DSM 44199 / CIP 105218 / JCM 12690 / 3849</strain>
    </source>
</reference>
<comment type="subcellular location">
    <subcellularLocation>
        <location evidence="2 13">Cytoplasm</location>
    </subcellularLocation>
</comment>
<comment type="similarity">
    <text evidence="5 13">In the N-terminal section; belongs to the CobB/CobQ family.</text>
</comment>
<evidence type="ECO:0000256" key="4">
    <source>
        <dbReference type="ARBA" id="ARBA00008756"/>
    </source>
</evidence>
<dbReference type="Pfam" id="PF07085">
    <property type="entry name" value="DRTGG"/>
    <property type="match status" value="1"/>
</dbReference>
<dbReference type="InterPro" id="IPR050500">
    <property type="entry name" value="Phos_Acetyltrans/Butyryltrans"/>
</dbReference>